<dbReference type="RefSeq" id="WP_150940334.1">
    <property type="nucleotide sequence ID" value="NZ_WAAT01000050.1"/>
</dbReference>
<dbReference type="AlphaFoldDB" id="A0A6N6MD47"/>
<reference evidence="1 2" key="1">
    <citation type="submission" date="2019-09" db="EMBL/GenBank/DDBJ databases">
        <authorList>
            <person name="Cao W.R."/>
        </authorList>
    </citation>
    <scope>NUCLEOTIDE SEQUENCE [LARGE SCALE GENOMIC DNA]</scope>
    <source>
        <strain evidence="1 2">B1N29</strain>
    </source>
</reference>
<proteinExistence type="predicted"/>
<accession>A0A6N6MD47</accession>
<evidence type="ECO:0000313" key="2">
    <source>
        <dbReference type="Proteomes" id="UP000441333"/>
    </source>
</evidence>
<evidence type="ECO:0008006" key="3">
    <source>
        <dbReference type="Google" id="ProtNLM"/>
    </source>
</evidence>
<gene>
    <name evidence="1" type="ORF">F6U93_12530</name>
</gene>
<dbReference type="EMBL" id="WAAT01000050">
    <property type="protein sequence ID" value="KAB1067238.1"/>
    <property type="molecule type" value="Genomic_DNA"/>
</dbReference>
<organism evidence="1 2">
    <name type="scientific">Pseudotamlana haliotis</name>
    <dbReference type="NCBI Taxonomy" id="2614804"/>
    <lineage>
        <taxon>Bacteria</taxon>
        <taxon>Pseudomonadati</taxon>
        <taxon>Bacteroidota</taxon>
        <taxon>Flavobacteriia</taxon>
        <taxon>Flavobacteriales</taxon>
        <taxon>Flavobacteriaceae</taxon>
        <taxon>Pseudotamlana</taxon>
    </lineage>
</organism>
<dbReference type="Proteomes" id="UP000441333">
    <property type="component" value="Unassembled WGS sequence"/>
</dbReference>
<protein>
    <recommendedName>
        <fullName evidence="3">Lipopolysaccharide core biosynthesis protein rfaS</fullName>
    </recommendedName>
</protein>
<comment type="caution">
    <text evidence="1">The sequence shown here is derived from an EMBL/GenBank/DDBJ whole genome shotgun (WGS) entry which is preliminary data.</text>
</comment>
<name>A0A6N6MD47_9FLAO</name>
<keyword evidence="2" id="KW-1185">Reference proteome</keyword>
<sequence length="318" mass="38369">MKKDKKILFITFDLSGYYNLIAEELKCQFQHVDCYNIASIDKHKYKHVFQKIYAAFYKIAFKKKLKNYYQLQPLVEKISTQKYDYTVLVRPDLFFDDQLDILKNASNHFIAYYHDSINNIKRKKEVIHFFDTVYSYEKKDVLDYNLEFLSNFIYLDQPVESGAIKYDAFTIMSDDYRLKTLEKLAEHLNKQEIRFEFLVQSDKKEPTKNIHYIKERKNNKQVLEYLKQTKVIVDIHKYGIQDGLTFRIFESLYFEKKLITTNADIKSYDFYNPNNIFVLNPESEISIPEDFFNTPYEKVPEDIYQKYHYTSWIKTILS</sequence>
<evidence type="ECO:0000313" key="1">
    <source>
        <dbReference type="EMBL" id="KAB1067238.1"/>
    </source>
</evidence>